<dbReference type="Pfam" id="PF04263">
    <property type="entry name" value="TPK_catalytic"/>
    <property type="match status" value="1"/>
</dbReference>
<protein>
    <recommendedName>
        <fullName evidence="5">Thiamine diphosphokinase</fullName>
        <ecNumber evidence="5">2.7.6.2</ecNumber>
    </recommendedName>
</protein>
<feature type="domain" description="Thiamin pyrophosphokinase thiamin-binding" evidence="6">
    <location>
        <begin position="143"/>
        <end position="210"/>
    </location>
</feature>
<keyword evidence="8" id="KW-1185">Reference proteome</keyword>
<dbReference type="InterPro" id="IPR006282">
    <property type="entry name" value="Thi_PPkinase"/>
</dbReference>
<dbReference type="EMBL" id="JAMZFV010000001">
    <property type="protein sequence ID" value="MCP1108803.1"/>
    <property type="molecule type" value="Genomic_DNA"/>
</dbReference>
<dbReference type="SUPFAM" id="SSF63862">
    <property type="entry name" value="Thiamin pyrophosphokinase, substrate-binding domain"/>
    <property type="match status" value="1"/>
</dbReference>
<dbReference type="InterPro" id="IPR007373">
    <property type="entry name" value="Thiamin_PyroPKinase_B1-bd"/>
</dbReference>
<dbReference type="InterPro" id="IPR053149">
    <property type="entry name" value="TPK"/>
</dbReference>
<keyword evidence="4" id="KW-0067">ATP-binding</keyword>
<evidence type="ECO:0000313" key="8">
    <source>
        <dbReference type="Proteomes" id="UP001523565"/>
    </source>
</evidence>
<evidence type="ECO:0000256" key="1">
    <source>
        <dbReference type="ARBA" id="ARBA00022679"/>
    </source>
</evidence>
<proteinExistence type="predicted"/>
<dbReference type="Proteomes" id="UP001523565">
    <property type="component" value="Unassembled WGS sequence"/>
</dbReference>
<evidence type="ECO:0000259" key="6">
    <source>
        <dbReference type="SMART" id="SM00983"/>
    </source>
</evidence>
<evidence type="ECO:0000256" key="3">
    <source>
        <dbReference type="ARBA" id="ARBA00022777"/>
    </source>
</evidence>
<dbReference type="SMART" id="SM00983">
    <property type="entry name" value="TPK_B1_binding"/>
    <property type="match status" value="1"/>
</dbReference>
<accession>A0ABT1EDN6</accession>
<evidence type="ECO:0000256" key="4">
    <source>
        <dbReference type="ARBA" id="ARBA00022840"/>
    </source>
</evidence>
<organism evidence="7 8">
    <name type="scientific">Ohessyouella blattaphilus</name>
    <dbReference type="NCBI Taxonomy" id="2949333"/>
    <lineage>
        <taxon>Bacteria</taxon>
        <taxon>Bacillati</taxon>
        <taxon>Bacillota</taxon>
        <taxon>Clostridia</taxon>
        <taxon>Lachnospirales</taxon>
        <taxon>Lachnospiraceae</taxon>
        <taxon>Ohessyouella</taxon>
    </lineage>
</organism>
<keyword evidence="3" id="KW-0418">Kinase</keyword>
<gene>
    <name evidence="7" type="ORF">NK118_00865</name>
</gene>
<dbReference type="PANTHER" id="PTHR41299:SF1">
    <property type="entry name" value="THIAMINE PYROPHOSPHOKINASE"/>
    <property type="match status" value="1"/>
</dbReference>
<evidence type="ECO:0000256" key="2">
    <source>
        <dbReference type="ARBA" id="ARBA00022741"/>
    </source>
</evidence>
<keyword evidence="1 7" id="KW-0808">Transferase</keyword>
<dbReference type="InterPro" id="IPR036371">
    <property type="entry name" value="TPK_B1-bd_sf"/>
</dbReference>
<name>A0ABT1EDN6_9FIRM</name>
<dbReference type="GO" id="GO:0004788">
    <property type="term" value="F:thiamine diphosphokinase activity"/>
    <property type="evidence" value="ECO:0007669"/>
    <property type="project" value="UniProtKB-EC"/>
</dbReference>
<comment type="caution">
    <text evidence="7">The sequence shown here is derived from an EMBL/GenBank/DDBJ whole genome shotgun (WGS) entry which is preliminary data.</text>
</comment>
<dbReference type="InterPro" id="IPR036759">
    <property type="entry name" value="TPK_catalytic_sf"/>
</dbReference>
<dbReference type="RefSeq" id="WP_262067708.1">
    <property type="nucleotide sequence ID" value="NZ_JAMXOC010000001.1"/>
</dbReference>
<dbReference type="Pfam" id="PF04265">
    <property type="entry name" value="TPK_B1_binding"/>
    <property type="match status" value="1"/>
</dbReference>
<dbReference type="Gene3D" id="3.40.50.10240">
    <property type="entry name" value="Thiamin pyrophosphokinase, catalytic domain"/>
    <property type="match status" value="1"/>
</dbReference>
<dbReference type="SUPFAM" id="SSF63999">
    <property type="entry name" value="Thiamin pyrophosphokinase, catalytic domain"/>
    <property type="match status" value="1"/>
</dbReference>
<dbReference type="NCBIfam" id="TIGR01378">
    <property type="entry name" value="thi_PPkinase"/>
    <property type="match status" value="1"/>
</dbReference>
<dbReference type="CDD" id="cd07995">
    <property type="entry name" value="TPK"/>
    <property type="match status" value="1"/>
</dbReference>
<sequence>MSKRVVIISGGDITDELTLRSLSGGNIGVIGVDRGIEFLYRHKIVPNYIVGDFDSVNEEVARYFREETDVPIKEYNPVKDASDTEIAIRLAMTIGATEIEIHGATGGRLDHLWANVQCLYIPLKKDIKATLVDPQNRISLHDEDFVLNKEEAYGQYFSLFPLGEVVHGLTLEGAKYPLKNHTMEPQDSLCVSNEIKDEAVKVSFRTGTLILMETNDKEGF</sequence>
<dbReference type="InterPro" id="IPR007371">
    <property type="entry name" value="TPK_catalytic"/>
</dbReference>
<reference evidence="7 8" key="1">
    <citation type="journal article" date="2022" name="Genome Biol. Evol.">
        <title>Host diet, physiology and behaviors set the stage for Lachnospiraceae cladogenesis.</title>
        <authorList>
            <person name="Vera-Ponce De Leon A."/>
            <person name="Schneider M."/>
            <person name="Jahnes B.C."/>
            <person name="Sadowski V."/>
            <person name="Camuy-Velez L.A."/>
            <person name="Duan J."/>
            <person name="Sabree Z.L."/>
        </authorList>
    </citation>
    <scope>NUCLEOTIDE SEQUENCE [LARGE SCALE GENOMIC DNA]</scope>
    <source>
        <strain evidence="7 8">PAL227</strain>
    </source>
</reference>
<keyword evidence="2" id="KW-0547">Nucleotide-binding</keyword>
<dbReference type="EC" id="2.7.6.2" evidence="5"/>
<evidence type="ECO:0000256" key="5">
    <source>
        <dbReference type="NCBIfam" id="TIGR01378"/>
    </source>
</evidence>
<evidence type="ECO:0000313" key="7">
    <source>
        <dbReference type="EMBL" id="MCP1108803.1"/>
    </source>
</evidence>
<dbReference type="PANTHER" id="PTHR41299">
    <property type="entry name" value="THIAMINE PYROPHOSPHOKINASE"/>
    <property type="match status" value="1"/>
</dbReference>